<accession>A0A9D1FWW6</accession>
<dbReference type="GO" id="GO:0097367">
    <property type="term" value="F:carbohydrate derivative binding"/>
    <property type="evidence" value="ECO:0007669"/>
    <property type="project" value="InterPro"/>
</dbReference>
<dbReference type="SUPFAM" id="SSF53697">
    <property type="entry name" value="SIS domain"/>
    <property type="match status" value="1"/>
</dbReference>
<dbReference type="InterPro" id="IPR035474">
    <property type="entry name" value="SIS_Kpsf"/>
</dbReference>
<evidence type="ECO:0000259" key="9">
    <source>
        <dbReference type="PROSITE" id="PS51464"/>
    </source>
</evidence>
<evidence type="ECO:0000313" key="10">
    <source>
        <dbReference type="EMBL" id="HIS83433.1"/>
    </source>
</evidence>
<feature type="site" description="Catalytically relevant" evidence="6">
    <location>
        <position position="188"/>
    </location>
</feature>
<dbReference type="GO" id="GO:1901135">
    <property type="term" value="P:carbohydrate derivative metabolic process"/>
    <property type="evidence" value="ECO:0007669"/>
    <property type="project" value="InterPro"/>
</dbReference>
<dbReference type="InterPro" id="IPR001347">
    <property type="entry name" value="SIS_dom"/>
</dbReference>
<name>A0A9D1FWW6_9BACT</name>
<dbReference type="InterPro" id="IPR046348">
    <property type="entry name" value="SIS_dom_sf"/>
</dbReference>
<evidence type="ECO:0000256" key="2">
    <source>
        <dbReference type="ARBA" id="ARBA00022737"/>
    </source>
</evidence>
<dbReference type="EMBL" id="DVJO01000165">
    <property type="protein sequence ID" value="HIS83433.1"/>
    <property type="molecule type" value="Genomic_DNA"/>
</dbReference>
<proteinExistence type="inferred from homology"/>
<dbReference type="Gene3D" id="3.10.580.10">
    <property type="entry name" value="CBS-domain"/>
    <property type="match status" value="1"/>
</dbReference>
<sequence length="325" mass="35228">MMQTRNINELAKEVLTIEANSILRLKNNIGEEFDKAIEILFNCKGRVIVTGMGKSGLIGRKIAATLSSTGTPAYFLHPAESTHGDSGIITRNDVIIAISNSGETQELLNLLPLIKRFGVMMIGMTGNLNSTLSHASDVTLDISVEREACPLNKAPTASTTATLAMGDALAVCLLEKRGFSEEDFLIFHPSGALGKGFLYKVSDLMLADKEKLPIAHENDKFTDVIELITQYKLGMAMILDNSGVLTGVLTDGDIRRTLLKYHDTSNLLIKEVMTQNPKRISPDSYGASALNLMEKYSITALAVVDENSRPVGVIHIHDLLKAGVA</sequence>
<dbReference type="FunFam" id="3.40.50.10490:FF:000011">
    <property type="entry name" value="Arabinose 5-phosphate isomerase"/>
    <property type="match status" value="1"/>
</dbReference>
<protein>
    <submittedName>
        <fullName evidence="10">KpsF/GutQ family sugar-phosphate isomerase</fullName>
    </submittedName>
</protein>
<evidence type="ECO:0000256" key="5">
    <source>
        <dbReference type="PIRSR" id="PIRSR004692-2"/>
    </source>
</evidence>
<feature type="site" description="Catalytically relevant" evidence="6">
    <location>
        <position position="147"/>
    </location>
</feature>
<dbReference type="InterPro" id="IPR004800">
    <property type="entry name" value="KdsD/KpsF-type"/>
</dbReference>
<dbReference type="InterPro" id="IPR050986">
    <property type="entry name" value="GutQ/KpsF_isomerases"/>
</dbReference>
<feature type="domain" description="SIS" evidence="9">
    <location>
        <begin position="36"/>
        <end position="179"/>
    </location>
</feature>
<dbReference type="NCBIfam" id="TIGR00393">
    <property type="entry name" value="kpsF"/>
    <property type="match status" value="1"/>
</dbReference>
<dbReference type="GO" id="GO:0019146">
    <property type="term" value="F:arabinose-5-phosphate isomerase activity"/>
    <property type="evidence" value="ECO:0007669"/>
    <property type="project" value="UniProtKB-ARBA"/>
</dbReference>
<keyword evidence="5" id="KW-0862">Zinc</keyword>
<evidence type="ECO:0000256" key="1">
    <source>
        <dbReference type="ARBA" id="ARBA00008165"/>
    </source>
</evidence>
<evidence type="ECO:0000313" key="11">
    <source>
        <dbReference type="Proteomes" id="UP000824139"/>
    </source>
</evidence>
<feature type="site" description="Catalytically relevant" evidence="6">
    <location>
        <position position="54"/>
    </location>
</feature>
<keyword evidence="3 7" id="KW-0129">CBS domain</keyword>
<dbReference type="Pfam" id="PF01380">
    <property type="entry name" value="SIS"/>
    <property type="match status" value="1"/>
</dbReference>
<feature type="site" description="Catalytically relevant" evidence="6">
    <location>
        <position position="106"/>
    </location>
</feature>
<dbReference type="SMART" id="SM00116">
    <property type="entry name" value="CBS"/>
    <property type="match status" value="2"/>
</dbReference>
<evidence type="ECO:0000256" key="6">
    <source>
        <dbReference type="PIRSR" id="PIRSR004692-3"/>
    </source>
</evidence>
<reference evidence="10" key="2">
    <citation type="journal article" date="2021" name="PeerJ">
        <title>Extensive microbial diversity within the chicken gut microbiome revealed by metagenomics and culture.</title>
        <authorList>
            <person name="Gilroy R."/>
            <person name="Ravi A."/>
            <person name="Getino M."/>
            <person name="Pursley I."/>
            <person name="Horton D.L."/>
            <person name="Alikhan N.F."/>
            <person name="Baker D."/>
            <person name="Gharbi K."/>
            <person name="Hall N."/>
            <person name="Watson M."/>
            <person name="Adriaenssens E.M."/>
            <person name="Foster-Nyarko E."/>
            <person name="Jarju S."/>
            <person name="Secka A."/>
            <person name="Antonio M."/>
            <person name="Oren A."/>
            <person name="Chaudhuri R.R."/>
            <person name="La Ragione R."/>
            <person name="Hildebrand F."/>
            <person name="Pallen M.J."/>
        </authorList>
    </citation>
    <scope>NUCLEOTIDE SEQUENCE</scope>
    <source>
        <strain evidence="10">CHK152-2994</strain>
    </source>
</reference>
<dbReference type="Proteomes" id="UP000824139">
    <property type="component" value="Unassembled WGS sequence"/>
</dbReference>
<feature type="domain" description="CBS" evidence="8">
    <location>
        <begin position="207"/>
        <end position="264"/>
    </location>
</feature>
<dbReference type="Pfam" id="PF00571">
    <property type="entry name" value="CBS"/>
    <property type="match status" value="2"/>
</dbReference>
<dbReference type="PANTHER" id="PTHR42745:SF1">
    <property type="entry name" value="ARABINOSE 5-PHOSPHATE ISOMERASE KDSD"/>
    <property type="match status" value="1"/>
</dbReference>
<comment type="caution">
    <text evidence="10">The sequence shown here is derived from an EMBL/GenBank/DDBJ whole genome shotgun (WGS) entry which is preliminary data.</text>
</comment>
<feature type="domain" description="CBS" evidence="8">
    <location>
        <begin position="273"/>
        <end position="325"/>
    </location>
</feature>
<reference evidence="10" key="1">
    <citation type="submission" date="2020-10" db="EMBL/GenBank/DDBJ databases">
        <authorList>
            <person name="Gilroy R."/>
        </authorList>
    </citation>
    <scope>NUCLEOTIDE SEQUENCE</scope>
    <source>
        <strain evidence="10">CHK152-2994</strain>
    </source>
</reference>
<dbReference type="PANTHER" id="PTHR42745">
    <property type="match status" value="1"/>
</dbReference>
<evidence type="ECO:0000256" key="7">
    <source>
        <dbReference type="PROSITE-ProRule" id="PRU00703"/>
    </source>
</evidence>
<dbReference type="InterPro" id="IPR000644">
    <property type="entry name" value="CBS_dom"/>
</dbReference>
<keyword evidence="10" id="KW-0413">Isomerase</keyword>
<dbReference type="AlphaFoldDB" id="A0A9D1FWW6"/>
<evidence type="ECO:0000256" key="4">
    <source>
        <dbReference type="PIRNR" id="PIRNR004692"/>
    </source>
</evidence>
<gene>
    <name evidence="10" type="ORF">IAD41_07505</name>
</gene>
<evidence type="ECO:0000256" key="3">
    <source>
        <dbReference type="ARBA" id="ARBA00023122"/>
    </source>
</evidence>
<keyword evidence="5" id="KW-0479">Metal-binding</keyword>
<dbReference type="PROSITE" id="PS51464">
    <property type="entry name" value="SIS"/>
    <property type="match status" value="1"/>
</dbReference>
<feature type="binding site" evidence="5">
    <location>
        <position position="77"/>
    </location>
    <ligand>
        <name>Zn(2+)</name>
        <dbReference type="ChEBI" id="CHEBI:29105"/>
    </ligand>
</feature>
<dbReference type="PROSITE" id="PS51371">
    <property type="entry name" value="CBS"/>
    <property type="match status" value="2"/>
</dbReference>
<dbReference type="PIRSF" id="PIRSF004692">
    <property type="entry name" value="KdsD_KpsF"/>
    <property type="match status" value="1"/>
</dbReference>
<comment type="similarity">
    <text evidence="1 4">Belongs to the SIS family. GutQ/KpsF subfamily.</text>
</comment>
<organism evidence="10 11">
    <name type="scientific">Candidatus Scatenecus faecavium</name>
    <dbReference type="NCBI Taxonomy" id="2840915"/>
    <lineage>
        <taxon>Bacteria</taxon>
        <taxon>Candidatus Scatenecus</taxon>
    </lineage>
</organism>
<dbReference type="GO" id="GO:0005975">
    <property type="term" value="P:carbohydrate metabolic process"/>
    <property type="evidence" value="ECO:0007669"/>
    <property type="project" value="InterPro"/>
</dbReference>
<dbReference type="Gene3D" id="3.40.50.10490">
    <property type="entry name" value="Glucose-6-phosphate isomerase like protein, domain 1"/>
    <property type="match status" value="1"/>
</dbReference>
<dbReference type="CDD" id="cd05014">
    <property type="entry name" value="SIS_Kpsf"/>
    <property type="match status" value="1"/>
</dbReference>
<dbReference type="CDD" id="cd04604">
    <property type="entry name" value="CBS_pair_SIS_assoc"/>
    <property type="match status" value="1"/>
</dbReference>
<dbReference type="GO" id="GO:0046872">
    <property type="term" value="F:metal ion binding"/>
    <property type="evidence" value="ECO:0007669"/>
    <property type="project" value="UniProtKB-KW"/>
</dbReference>
<keyword evidence="2" id="KW-0677">Repeat</keyword>
<dbReference type="InterPro" id="IPR046342">
    <property type="entry name" value="CBS_dom_sf"/>
</dbReference>
<evidence type="ECO:0000259" key="8">
    <source>
        <dbReference type="PROSITE" id="PS51371"/>
    </source>
</evidence>